<gene>
    <name evidence="1" type="ORF">ACFFP0_25375</name>
</gene>
<dbReference type="Proteomes" id="UP001589692">
    <property type="component" value="Unassembled WGS sequence"/>
</dbReference>
<dbReference type="EMBL" id="JBHMAA010000032">
    <property type="protein sequence ID" value="MFB9952189.1"/>
    <property type="molecule type" value="Genomic_DNA"/>
</dbReference>
<dbReference type="RefSeq" id="WP_377265004.1">
    <property type="nucleotide sequence ID" value="NZ_JBHMAA010000032.1"/>
</dbReference>
<evidence type="ECO:0000313" key="1">
    <source>
        <dbReference type="EMBL" id="MFB9952189.1"/>
    </source>
</evidence>
<reference evidence="1 2" key="1">
    <citation type="submission" date="2024-09" db="EMBL/GenBank/DDBJ databases">
        <authorList>
            <person name="Sun Q."/>
            <person name="Mori K."/>
        </authorList>
    </citation>
    <scope>NUCLEOTIDE SEQUENCE [LARGE SCALE GENOMIC DNA]</scope>
    <source>
        <strain evidence="1 2">TBRC 4938</strain>
    </source>
</reference>
<name>A0ABV6ANJ8_9HYPH</name>
<evidence type="ECO:0000313" key="2">
    <source>
        <dbReference type="Proteomes" id="UP001589692"/>
    </source>
</evidence>
<protein>
    <recommendedName>
        <fullName evidence="3">DUF3168 domain-containing protein</fullName>
    </recommendedName>
</protein>
<proteinExistence type="predicted"/>
<sequence>MTVFSAIEKPLRTLGHDRLPMPTMNTAVDAVAYLTKLHLTIGKGVAPFVFGRVWNAHEVPKNPAWPFIVIADAKKEYGAVSITIEAWGRWTPETTAIADAIKHALPASFEHVSTGFQRPGNSTAGSAVASITFRREIG</sequence>
<organism evidence="1 2">
    <name type="scientific">Rhizobium puerariae</name>
    <dbReference type="NCBI Taxonomy" id="1585791"/>
    <lineage>
        <taxon>Bacteria</taxon>
        <taxon>Pseudomonadati</taxon>
        <taxon>Pseudomonadota</taxon>
        <taxon>Alphaproteobacteria</taxon>
        <taxon>Hyphomicrobiales</taxon>
        <taxon>Rhizobiaceae</taxon>
        <taxon>Rhizobium/Agrobacterium group</taxon>
        <taxon>Rhizobium</taxon>
    </lineage>
</organism>
<evidence type="ECO:0008006" key="3">
    <source>
        <dbReference type="Google" id="ProtNLM"/>
    </source>
</evidence>
<comment type="caution">
    <text evidence="1">The sequence shown here is derived from an EMBL/GenBank/DDBJ whole genome shotgun (WGS) entry which is preliminary data.</text>
</comment>
<keyword evidence="2" id="KW-1185">Reference proteome</keyword>
<accession>A0ABV6ANJ8</accession>